<dbReference type="PANTHER" id="PTHR14087">
    <property type="entry name" value="THYMOCYTE NUCLEAR PROTEIN 1"/>
    <property type="match status" value="1"/>
</dbReference>
<dbReference type="PANTHER" id="PTHR14087:SF7">
    <property type="entry name" value="THYMOCYTE NUCLEAR PROTEIN 1"/>
    <property type="match status" value="1"/>
</dbReference>
<evidence type="ECO:0000256" key="1">
    <source>
        <dbReference type="ARBA" id="ARBA00004123"/>
    </source>
</evidence>
<dbReference type="Proteomes" id="UP000289152">
    <property type="component" value="Unassembled WGS sequence"/>
</dbReference>
<keyword evidence="2" id="KW-0539">Nucleus</keyword>
<comment type="caution">
    <text evidence="5">The sequence shown here is derived from an EMBL/GenBank/DDBJ whole genome shotgun (WGS) entry which is preliminary data.</text>
</comment>
<organism evidence="5 6">
    <name type="scientific">Tremella mesenterica</name>
    <name type="common">Jelly fungus</name>
    <dbReference type="NCBI Taxonomy" id="5217"/>
    <lineage>
        <taxon>Eukaryota</taxon>
        <taxon>Fungi</taxon>
        <taxon>Dikarya</taxon>
        <taxon>Basidiomycota</taxon>
        <taxon>Agaricomycotina</taxon>
        <taxon>Tremellomycetes</taxon>
        <taxon>Tremellales</taxon>
        <taxon>Tremellaceae</taxon>
        <taxon>Tremella</taxon>
    </lineage>
</organism>
<dbReference type="EMBL" id="SDIL01000012">
    <property type="protein sequence ID" value="RXK41056.1"/>
    <property type="molecule type" value="Genomic_DNA"/>
</dbReference>
<accession>A0A4Q1BSU8</accession>
<feature type="domain" description="EVE" evidence="4">
    <location>
        <begin position="3"/>
        <end position="165"/>
    </location>
</feature>
<evidence type="ECO:0000313" key="5">
    <source>
        <dbReference type="EMBL" id="RXK41056.1"/>
    </source>
</evidence>
<dbReference type="VEuPathDB" id="FungiDB:TREMEDRAFT_35209"/>
<feature type="compositionally biased region" description="Polar residues" evidence="3">
    <location>
        <begin position="212"/>
        <end position="230"/>
    </location>
</feature>
<dbReference type="InterPro" id="IPR015947">
    <property type="entry name" value="PUA-like_sf"/>
</dbReference>
<name>A0A4Q1BSU8_TREME</name>
<dbReference type="InParanoid" id="A0A4Q1BSU8"/>
<keyword evidence="6" id="KW-1185">Reference proteome</keyword>
<evidence type="ECO:0000256" key="3">
    <source>
        <dbReference type="SAM" id="MobiDB-lite"/>
    </source>
</evidence>
<reference evidence="5 6" key="1">
    <citation type="submission" date="2016-06" db="EMBL/GenBank/DDBJ databases">
        <title>Evolution of pathogenesis and genome organization in the Tremellales.</title>
        <authorList>
            <person name="Cuomo C."/>
            <person name="Litvintseva A."/>
            <person name="Heitman J."/>
            <person name="Chen Y."/>
            <person name="Sun S."/>
            <person name="Springer D."/>
            <person name="Dromer F."/>
            <person name="Young S."/>
            <person name="Zeng Q."/>
            <person name="Chapman S."/>
            <person name="Gujja S."/>
            <person name="Saif S."/>
            <person name="Birren B."/>
        </authorList>
    </citation>
    <scope>NUCLEOTIDE SEQUENCE [LARGE SCALE GENOMIC DNA]</scope>
    <source>
        <strain evidence="5 6">ATCC 28783</strain>
    </source>
</reference>
<dbReference type="InterPro" id="IPR052181">
    <property type="entry name" value="5hmC_binding"/>
</dbReference>
<evidence type="ECO:0000313" key="6">
    <source>
        <dbReference type="Proteomes" id="UP000289152"/>
    </source>
</evidence>
<dbReference type="OrthoDB" id="41445at2759"/>
<evidence type="ECO:0000259" key="4">
    <source>
        <dbReference type="Pfam" id="PF01878"/>
    </source>
</evidence>
<dbReference type="STRING" id="5217.A0A4Q1BSU8"/>
<dbReference type="InterPro" id="IPR047197">
    <property type="entry name" value="THYN1-like_EVE"/>
</dbReference>
<dbReference type="InterPro" id="IPR002740">
    <property type="entry name" value="EVE_domain"/>
</dbReference>
<evidence type="ECO:0000256" key="2">
    <source>
        <dbReference type="ARBA" id="ARBA00023242"/>
    </source>
</evidence>
<comment type="subcellular location">
    <subcellularLocation>
        <location evidence="1">Nucleus</location>
    </subcellularLocation>
</comment>
<dbReference type="CDD" id="cd21133">
    <property type="entry name" value="EVE"/>
    <property type="match status" value="1"/>
</dbReference>
<gene>
    <name evidence="5" type="ORF">M231_01687</name>
</gene>
<dbReference type="Gene3D" id="3.10.590.10">
    <property type="entry name" value="ph1033 like domains"/>
    <property type="match status" value="1"/>
</dbReference>
<dbReference type="FunFam" id="3.10.590.10:FF:000006">
    <property type="entry name" value="Chromosome 7, whole genome shotgun sequence"/>
    <property type="match status" value="1"/>
</dbReference>
<feature type="compositionally biased region" description="Basic and acidic residues" evidence="3">
    <location>
        <begin position="189"/>
        <end position="202"/>
    </location>
</feature>
<dbReference type="SUPFAM" id="SSF88697">
    <property type="entry name" value="PUA domain-like"/>
    <property type="match status" value="1"/>
</dbReference>
<dbReference type="AlphaFoldDB" id="A0A4Q1BSU8"/>
<dbReference type="GO" id="GO:0005634">
    <property type="term" value="C:nucleus"/>
    <property type="evidence" value="ECO:0007669"/>
    <property type="project" value="UniProtKB-SubCell"/>
</dbReference>
<dbReference type="FunCoup" id="A0A4Q1BSU8">
    <property type="interactions" value="241"/>
</dbReference>
<proteinExistence type="predicted"/>
<protein>
    <recommendedName>
        <fullName evidence="4">EVE domain-containing protein</fullName>
    </recommendedName>
</protein>
<dbReference type="Pfam" id="PF01878">
    <property type="entry name" value="EVE"/>
    <property type="match status" value="1"/>
</dbReference>
<sequence length="238" mass="27341">MPWLMKAEPDSRIVKGKDVKFSVDDFEALGTSQWDGVRNHEAKNIMKDRMKVGDEVLFYHSIFALAEIVREGYPDYTAWDLDHPYYDPKTDKEKPTWYMVDVKFRSRLLHPPTLALIKHLASSTSLPSEVEYIGSEGLEAIKEMQLVNRGRLSVQPVTDKAYEVVRLLGERGGWEDLGQGSKGSKGRKVQREDVVQEEDRPAKKTKMARSTRILQSKTPDQVHTEPNISNRARRKRKS</sequence>
<feature type="region of interest" description="Disordered" evidence="3">
    <location>
        <begin position="175"/>
        <end position="238"/>
    </location>
</feature>